<evidence type="ECO:0000259" key="10">
    <source>
        <dbReference type="PROSITE" id="PS50109"/>
    </source>
</evidence>
<feature type="domain" description="Histidine kinase" evidence="10">
    <location>
        <begin position="208"/>
        <end position="409"/>
    </location>
</feature>
<dbReference type="SMART" id="SM00387">
    <property type="entry name" value="HATPase_c"/>
    <property type="match status" value="1"/>
</dbReference>
<keyword evidence="8 9" id="KW-1133">Transmembrane helix</keyword>
<feature type="transmembrane region" description="Helical" evidence="9">
    <location>
        <begin position="128"/>
        <end position="147"/>
    </location>
</feature>
<reference evidence="11 12" key="1">
    <citation type="submission" date="2020-08" db="EMBL/GenBank/DDBJ databases">
        <title>A Genomic Blueprint of the Chicken Gut Microbiome.</title>
        <authorList>
            <person name="Gilroy R."/>
            <person name="Ravi A."/>
            <person name="Getino M."/>
            <person name="Pursley I."/>
            <person name="Horton D.L."/>
            <person name="Alikhan N.-F."/>
            <person name="Baker D."/>
            <person name="Gharbi K."/>
            <person name="Hall N."/>
            <person name="Watson M."/>
            <person name="Adriaenssens E.M."/>
            <person name="Foster-Nyarko E."/>
            <person name="Jarju S."/>
            <person name="Secka A."/>
            <person name="Antonio M."/>
            <person name="Oren A."/>
            <person name="Chaudhuri R."/>
            <person name="La Ragione R.M."/>
            <person name="Hildebrand F."/>
            <person name="Pallen M.J."/>
        </authorList>
    </citation>
    <scope>NUCLEOTIDE SEQUENCE [LARGE SCALE GENOMIC DNA]</scope>
    <source>
        <strain evidence="11 12">Re1</strain>
    </source>
</reference>
<comment type="catalytic activity">
    <reaction evidence="1">
        <text>ATP + protein L-histidine = ADP + protein N-phospho-L-histidine.</text>
        <dbReference type="EC" id="2.7.13.3"/>
    </reaction>
</comment>
<dbReference type="InterPro" id="IPR003594">
    <property type="entry name" value="HATPase_dom"/>
</dbReference>
<evidence type="ECO:0000256" key="2">
    <source>
        <dbReference type="ARBA" id="ARBA00004236"/>
    </source>
</evidence>
<dbReference type="Pfam" id="PF02518">
    <property type="entry name" value="HATPase_c"/>
    <property type="match status" value="1"/>
</dbReference>
<evidence type="ECO:0000256" key="4">
    <source>
        <dbReference type="ARBA" id="ARBA00022553"/>
    </source>
</evidence>
<comment type="caution">
    <text evidence="11">The sequence shown here is derived from an EMBL/GenBank/DDBJ whole genome shotgun (WGS) entry which is preliminary data.</text>
</comment>
<evidence type="ECO:0000256" key="5">
    <source>
        <dbReference type="ARBA" id="ARBA00022679"/>
    </source>
</evidence>
<dbReference type="PANTHER" id="PTHR45436">
    <property type="entry name" value="SENSOR HISTIDINE KINASE YKOH"/>
    <property type="match status" value="1"/>
</dbReference>
<keyword evidence="4" id="KW-0597">Phosphoprotein</keyword>
<evidence type="ECO:0000256" key="1">
    <source>
        <dbReference type="ARBA" id="ARBA00000085"/>
    </source>
</evidence>
<dbReference type="Proteomes" id="UP000611521">
    <property type="component" value="Unassembled WGS sequence"/>
</dbReference>
<comment type="subcellular location">
    <subcellularLocation>
        <location evidence="2">Cell membrane</location>
    </subcellularLocation>
</comment>
<name>A0ABR8W4C7_9MICO</name>
<dbReference type="InterPro" id="IPR036890">
    <property type="entry name" value="HATPase_C_sf"/>
</dbReference>
<evidence type="ECO:0000256" key="7">
    <source>
        <dbReference type="ARBA" id="ARBA00022777"/>
    </source>
</evidence>
<dbReference type="Pfam" id="PF00512">
    <property type="entry name" value="HisKA"/>
    <property type="match status" value="1"/>
</dbReference>
<dbReference type="Gene3D" id="3.30.565.10">
    <property type="entry name" value="Histidine kinase-like ATPase, C-terminal domain"/>
    <property type="match status" value="1"/>
</dbReference>
<dbReference type="InterPro" id="IPR036097">
    <property type="entry name" value="HisK_dim/P_sf"/>
</dbReference>
<keyword evidence="9" id="KW-0472">Membrane</keyword>
<keyword evidence="12" id="KW-1185">Reference proteome</keyword>
<protein>
    <recommendedName>
        <fullName evidence="3">histidine kinase</fullName>
        <ecNumber evidence="3">2.7.13.3</ecNumber>
    </recommendedName>
</protein>
<evidence type="ECO:0000256" key="3">
    <source>
        <dbReference type="ARBA" id="ARBA00012438"/>
    </source>
</evidence>
<accession>A0ABR8W4C7</accession>
<dbReference type="InterPro" id="IPR005467">
    <property type="entry name" value="His_kinase_dom"/>
</dbReference>
<keyword evidence="6 9" id="KW-0812">Transmembrane</keyword>
<evidence type="ECO:0000256" key="9">
    <source>
        <dbReference type="SAM" id="Phobius"/>
    </source>
</evidence>
<evidence type="ECO:0000256" key="6">
    <source>
        <dbReference type="ARBA" id="ARBA00022692"/>
    </source>
</evidence>
<dbReference type="Gene3D" id="6.10.340.10">
    <property type="match status" value="1"/>
</dbReference>
<dbReference type="EMBL" id="JACSPX010000001">
    <property type="protein sequence ID" value="MBD8011884.1"/>
    <property type="molecule type" value="Genomic_DNA"/>
</dbReference>
<keyword evidence="5" id="KW-0808">Transferase</keyword>
<dbReference type="InterPro" id="IPR050428">
    <property type="entry name" value="TCS_sensor_his_kinase"/>
</dbReference>
<evidence type="ECO:0000313" key="11">
    <source>
        <dbReference type="EMBL" id="MBD8011884.1"/>
    </source>
</evidence>
<dbReference type="PROSITE" id="PS50109">
    <property type="entry name" value="HIS_KIN"/>
    <property type="match status" value="1"/>
</dbReference>
<dbReference type="EC" id="2.7.13.3" evidence="3"/>
<proteinExistence type="predicted"/>
<sequence>MHRRLIVAFLTLAVAIIALYGVPRVLMVADLVHASEQQYAKRMASMVGTVIDAGGDAAAVDEKLLARMIIYGERVAYTAPDGTTVTTGADAEPDDITGTSVVRGGGTVTFTRSGEIVNERVSKAVTPVIMIGVGLLIVATVAAIQLARSLSRPFLRLLDTVREIGRGNLRPPKQSLGVPEARAIDAALRESAQALEDRLRREHEFASNASHQLRTPITALRLELEDLSLWPETPPVVRDQLDHAVREIDRLSDAIAQLLALARGDTPGATTFEPLAESLHESAARWQAQADAAGRAIRVARMPDGLGEAPAAASQIIDVLLHNALRHGRGDITIDAERRAEYVTVQVGDEGRRPRGNSIFQRRAHRRSDSAGEGIGLALSVELAESLGGHLLLDGSSTTTFSLMLPARG</sequence>
<dbReference type="RefSeq" id="WP_191712468.1">
    <property type="nucleotide sequence ID" value="NZ_JACSPX010000001.1"/>
</dbReference>
<dbReference type="SUPFAM" id="SSF47384">
    <property type="entry name" value="Homodimeric domain of signal transducing histidine kinase"/>
    <property type="match status" value="1"/>
</dbReference>
<dbReference type="SUPFAM" id="SSF55874">
    <property type="entry name" value="ATPase domain of HSP90 chaperone/DNA topoisomerase II/histidine kinase"/>
    <property type="match status" value="1"/>
</dbReference>
<dbReference type="GO" id="GO:0016301">
    <property type="term" value="F:kinase activity"/>
    <property type="evidence" value="ECO:0007669"/>
    <property type="project" value="UniProtKB-KW"/>
</dbReference>
<evidence type="ECO:0000313" key="12">
    <source>
        <dbReference type="Proteomes" id="UP000611521"/>
    </source>
</evidence>
<dbReference type="SMART" id="SM00388">
    <property type="entry name" value="HisKA"/>
    <property type="match status" value="1"/>
</dbReference>
<gene>
    <name evidence="11" type="ORF">H9633_06190</name>
</gene>
<dbReference type="CDD" id="cd00082">
    <property type="entry name" value="HisKA"/>
    <property type="match status" value="1"/>
</dbReference>
<dbReference type="Gene3D" id="1.10.287.130">
    <property type="match status" value="1"/>
</dbReference>
<dbReference type="InterPro" id="IPR003661">
    <property type="entry name" value="HisK_dim/P_dom"/>
</dbReference>
<evidence type="ECO:0000256" key="8">
    <source>
        <dbReference type="ARBA" id="ARBA00022989"/>
    </source>
</evidence>
<keyword evidence="7 11" id="KW-0418">Kinase</keyword>
<dbReference type="PANTHER" id="PTHR45436:SF5">
    <property type="entry name" value="SENSOR HISTIDINE KINASE TRCS"/>
    <property type="match status" value="1"/>
</dbReference>
<organism evidence="11 12">
    <name type="scientific">Microbacterium commune</name>
    <dbReference type="NCBI Taxonomy" id="2762219"/>
    <lineage>
        <taxon>Bacteria</taxon>
        <taxon>Bacillati</taxon>
        <taxon>Actinomycetota</taxon>
        <taxon>Actinomycetes</taxon>
        <taxon>Micrococcales</taxon>
        <taxon>Microbacteriaceae</taxon>
        <taxon>Microbacterium</taxon>
    </lineage>
</organism>